<dbReference type="Pfam" id="PF01697">
    <property type="entry name" value="Glyco_transf_92"/>
    <property type="match status" value="1"/>
</dbReference>
<dbReference type="PANTHER" id="PTHR21461">
    <property type="entry name" value="GLYCOSYLTRANSFERASE FAMILY 92 PROTEIN"/>
    <property type="match status" value="1"/>
</dbReference>
<comment type="subcellular location">
    <subcellularLocation>
        <location evidence="1">Membrane</location>
        <topology evidence="1">Single-pass membrane protein</topology>
    </subcellularLocation>
</comment>
<organism evidence="9 10">
    <name type="scientific">Haemonchus contortus</name>
    <name type="common">Barber pole worm</name>
    <dbReference type="NCBI Taxonomy" id="6289"/>
    <lineage>
        <taxon>Eukaryota</taxon>
        <taxon>Metazoa</taxon>
        <taxon>Ecdysozoa</taxon>
        <taxon>Nematoda</taxon>
        <taxon>Chromadorea</taxon>
        <taxon>Rhabditida</taxon>
        <taxon>Rhabditina</taxon>
        <taxon>Rhabditomorpha</taxon>
        <taxon>Strongyloidea</taxon>
        <taxon>Trichostrongylidae</taxon>
        <taxon>Haemonchus</taxon>
    </lineage>
</organism>
<comment type="similarity">
    <text evidence="2 8">Belongs to the glycosyltransferase 92 family.</text>
</comment>
<dbReference type="OMA" id="ERWGELW"/>
<evidence type="ECO:0000256" key="3">
    <source>
        <dbReference type="ARBA" id="ARBA00022676"/>
    </source>
</evidence>
<evidence type="ECO:0000256" key="5">
    <source>
        <dbReference type="ARBA" id="ARBA00022692"/>
    </source>
</evidence>
<evidence type="ECO:0000256" key="1">
    <source>
        <dbReference type="ARBA" id="ARBA00004167"/>
    </source>
</evidence>
<evidence type="ECO:0000256" key="4">
    <source>
        <dbReference type="ARBA" id="ARBA00022679"/>
    </source>
</evidence>
<dbReference type="EC" id="2.4.1.-" evidence="8"/>
<name>A0A7I4YNK3_HAECO</name>
<accession>A0A7I4YNK3</accession>
<dbReference type="GO" id="GO:0016020">
    <property type="term" value="C:membrane"/>
    <property type="evidence" value="ECO:0007669"/>
    <property type="project" value="UniProtKB-SubCell"/>
</dbReference>
<keyword evidence="3 8" id="KW-0328">Glycosyltransferase</keyword>
<dbReference type="GO" id="GO:0016757">
    <property type="term" value="F:glycosyltransferase activity"/>
    <property type="evidence" value="ECO:0007669"/>
    <property type="project" value="UniProtKB-UniRule"/>
</dbReference>
<evidence type="ECO:0000256" key="8">
    <source>
        <dbReference type="RuleBase" id="RU366017"/>
    </source>
</evidence>
<proteinExistence type="inferred from homology"/>
<sequence>MTAYNGTIYNYLRNISNPKIGAIQFRQRWILKNESLPEHYDGDKQVSEWMPTRRYHNTSNVGPLGHTTKCIVDPEKVLIMNVHYVEKFFDDYFLYPLDPKEGVVRHYRDVKSGNWGKKWLQSVERMGNFSLTDYPERYAGPLLKNVQERVRFVYGRGLQNSALK</sequence>
<keyword evidence="5" id="KW-0812">Transmembrane</keyword>
<dbReference type="GO" id="GO:0005737">
    <property type="term" value="C:cytoplasm"/>
    <property type="evidence" value="ECO:0007669"/>
    <property type="project" value="TreeGrafter"/>
</dbReference>
<keyword evidence="4 8" id="KW-0808">Transferase</keyword>
<dbReference type="OrthoDB" id="5831607at2759"/>
<reference evidence="10" key="1">
    <citation type="submission" date="2020-12" db="UniProtKB">
        <authorList>
            <consortium name="WormBaseParasite"/>
        </authorList>
    </citation>
    <scope>IDENTIFICATION</scope>
    <source>
        <strain evidence="10">MHco3</strain>
    </source>
</reference>
<dbReference type="WBParaSite" id="HCON_00120430-00001">
    <property type="protein sequence ID" value="HCON_00120430-00001"/>
    <property type="gene ID" value="HCON_00120430"/>
</dbReference>
<evidence type="ECO:0000256" key="2">
    <source>
        <dbReference type="ARBA" id="ARBA00007647"/>
    </source>
</evidence>
<dbReference type="InterPro" id="IPR008166">
    <property type="entry name" value="Glyco_transf_92"/>
</dbReference>
<dbReference type="AlphaFoldDB" id="A0A7I4YNK3"/>
<dbReference type="PANTHER" id="PTHR21461:SF7">
    <property type="entry name" value="GLYCOSYLTRANSFERASE FAMILY 92 PROTEIN"/>
    <property type="match status" value="1"/>
</dbReference>
<keyword evidence="9" id="KW-1185">Reference proteome</keyword>
<keyword evidence="7" id="KW-0472">Membrane</keyword>
<protein>
    <recommendedName>
        <fullName evidence="8">Glycosyltransferase family 92 protein</fullName>
        <ecNumber evidence="8">2.4.1.-</ecNumber>
    </recommendedName>
</protein>
<dbReference type="Proteomes" id="UP000025227">
    <property type="component" value="Unplaced"/>
</dbReference>
<evidence type="ECO:0000313" key="10">
    <source>
        <dbReference type="WBParaSite" id="HCON_00120430-00001"/>
    </source>
</evidence>
<evidence type="ECO:0000313" key="9">
    <source>
        <dbReference type="Proteomes" id="UP000025227"/>
    </source>
</evidence>
<evidence type="ECO:0000256" key="6">
    <source>
        <dbReference type="ARBA" id="ARBA00022989"/>
    </source>
</evidence>
<evidence type="ECO:0000256" key="7">
    <source>
        <dbReference type="ARBA" id="ARBA00023136"/>
    </source>
</evidence>
<keyword evidence="6" id="KW-1133">Transmembrane helix</keyword>